<name>A0AAU9KG94_9CILI</name>
<reference evidence="2" key="1">
    <citation type="submission" date="2021-09" db="EMBL/GenBank/DDBJ databases">
        <authorList>
            <consortium name="AG Swart"/>
            <person name="Singh M."/>
            <person name="Singh A."/>
            <person name="Seah K."/>
            <person name="Emmerich C."/>
        </authorList>
    </citation>
    <scope>NUCLEOTIDE SEQUENCE</scope>
    <source>
        <strain evidence="2">ATCC30299</strain>
    </source>
</reference>
<keyword evidence="3" id="KW-1185">Reference proteome</keyword>
<evidence type="ECO:0000313" key="3">
    <source>
        <dbReference type="Proteomes" id="UP001162131"/>
    </source>
</evidence>
<evidence type="ECO:0000313" key="2">
    <source>
        <dbReference type="EMBL" id="CAG9334728.1"/>
    </source>
</evidence>
<dbReference type="GO" id="GO:0003676">
    <property type="term" value="F:nucleic acid binding"/>
    <property type="evidence" value="ECO:0007669"/>
    <property type="project" value="InterPro"/>
</dbReference>
<dbReference type="InterPro" id="IPR004875">
    <property type="entry name" value="DDE_SF_endonuclease_dom"/>
</dbReference>
<feature type="domain" description="DDE-1" evidence="1">
    <location>
        <begin position="29"/>
        <end position="193"/>
    </location>
</feature>
<comment type="caution">
    <text evidence="2">The sequence shown here is derived from an EMBL/GenBank/DDBJ whole genome shotgun (WGS) entry which is preliminary data.</text>
</comment>
<proteinExistence type="predicted"/>
<dbReference type="EMBL" id="CAJZBQ010000059">
    <property type="protein sequence ID" value="CAG9334728.1"/>
    <property type="molecule type" value="Genomic_DNA"/>
</dbReference>
<evidence type="ECO:0000259" key="1">
    <source>
        <dbReference type="Pfam" id="PF03184"/>
    </source>
</evidence>
<protein>
    <recommendedName>
        <fullName evidence="1">DDE-1 domain-containing protein</fullName>
    </recommendedName>
</protein>
<gene>
    <name evidence="2" type="ORF">BSTOLATCC_MIC62279</name>
</gene>
<dbReference type="Pfam" id="PF03184">
    <property type="entry name" value="DDE_1"/>
    <property type="match status" value="1"/>
</dbReference>
<organism evidence="2 3">
    <name type="scientific">Blepharisma stoltei</name>
    <dbReference type="NCBI Taxonomy" id="1481888"/>
    <lineage>
        <taxon>Eukaryota</taxon>
        <taxon>Sar</taxon>
        <taxon>Alveolata</taxon>
        <taxon>Ciliophora</taxon>
        <taxon>Postciliodesmatophora</taxon>
        <taxon>Heterotrichea</taxon>
        <taxon>Heterotrichida</taxon>
        <taxon>Blepharismidae</taxon>
        <taxon>Blepharisma</taxon>
    </lineage>
</organism>
<sequence length="208" mass="23549">MGEHVNLHLDYKGNKEIVESVLSIGSKAFTVLLSIRANGDKDPALIVFSEKSGIPKSVEKKLIIPPNVQVAHSSNGYITIEILKQYILRNYNDVELMISDKCTSHTSDIIRELYTEKGIKHISIPSNCTKYIQPLDVSIFRSFKAKLDQLKSEYIESNLNERTKAGNIKNPTRQNAINWISIAFEDISSEIIEIKKNQSHLIIVLNLR</sequence>
<dbReference type="AlphaFoldDB" id="A0AAU9KG94"/>
<accession>A0AAU9KG94</accession>
<dbReference type="Proteomes" id="UP001162131">
    <property type="component" value="Unassembled WGS sequence"/>
</dbReference>